<comment type="similarity">
    <text evidence="1">Belongs to the peptidase C1 family.</text>
</comment>
<dbReference type="SUPFAM" id="SSF54001">
    <property type="entry name" value="Cysteine proteinases"/>
    <property type="match status" value="1"/>
</dbReference>
<comment type="caution">
    <text evidence="5">The sequence shown here is derived from an EMBL/GenBank/DDBJ whole genome shotgun (WGS) entry which is preliminary data.</text>
</comment>
<protein>
    <submittedName>
        <fullName evidence="5">Uncharacterized protein</fullName>
    </submittedName>
</protein>
<accession>A0ABS8SWE6</accession>
<evidence type="ECO:0000259" key="3">
    <source>
        <dbReference type="SMART" id="SM00645"/>
    </source>
</evidence>
<dbReference type="InterPro" id="IPR038765">
    <property type="entry name" value="Papain-like_cys_pep_sf"/>
</dbReference>
<name>A0ABS8SWE6_DATST</name>
<dbReference type="InterPro" id="IPR039417">
    <property type="entry name" value="Peptidase_C1A_papain-like"/>
</dbReference>
<dbReference type="Pfam" id="PF00112">
    <property type="entry name" value="Peptidase_C1"/>
    <property type="match status" value="1"/>
</dbReference>
<dbReference type="InterPro" id="IPR025660">
    <property type="entry name" value="Pept_his_AS"/>
</dbReference>
<dbReference type="Proteomes" id="UP000823775">
    <property type="component" value="Unassembled WGS sequence"/>
</dbReference>
<dbReference type="Gene3D" id="3.90.70.10">
    <property type="entry name" value="Cysteine proteinases"/>
    <property type="match status" value="1"/>
</dbReference>
<dbReference type="Pfam" id="PF08246">
    <property type="entry name" value="Inhibitor_I29"/>
    <property type="match status" value="1"/>
</dbReference>
<feature type="domain" description="Cathepsin propeptide inhibitor" evidence="4">
    <location>
        <begin position="5"/>
        <end position="64"/>
    </location>
</feature>
<dbReference type="PRINTS" id="PR00705">
    <property type="entry name" value="PAPAIN"/>
</dbReference>
<dbReference type="EMBL" id="JACEIK010000869">
    <property type="protein sequence ID" value="MCD7463153.1"/>
    <property type="molecule type" value="Genomic_DNA"/>
</dbReference>
<evidence type="ECO:0000259" key="4">
    <source>
        <dbReference type="SMART" id="SM00848"/>
    </source>
</evidence>
<organism evidence="5 6">
    <name type="scientific">Datura stramonium</name>
    <name type="common">Jimsonweed</name>
    <name type="synonym">Common thornapple</name>
    <dbReference type="NCBI Taxonomy" id="4076"/>
    <lineage>
        <taxon>Eukaryota</taxon>
        <taxon>Viridiplantae</taxon>
        <taxon>Streptophyta</taxon>
        <taxon>Embryophyta</taxon>
        <taxon>Tracheophyta</taxon>
        <taxon>Spermatophyta</taxon>
        <taxon>Magnoliopsida</taxon>
        <taxon>eudicotyledons</taxon>
        <taxon>Gunneridae</taxon>
        <taxon>Pentapetalae</taxon>
        <taxon>asterids</taxon>
        <taxon>lamiids</taxon>
        <taxon>Solanales</taxon>
        <taxon>Solanaceae</taxon>
        <taxon>Solanoideae</taxon>
        <taxon>Datureae</taxon>
        <taxon>Datura</taxon>
    </lineage>
</organism>
<dbReference type="InterPro" id="IPR013201">
    <property type="entry name" value="Prot_inhib_I29"/>
</dbReference>
<dbReference type="InterPro" id="IPR000169">
    <property type="entry name" value="Pept_cys_AS"/>
</dbReference>
<evidence type="ECO:0000256" key="1">
    <source>
        <dbReference type="ARBA" id="ARBA00008455"/>
    </source>
</evidence>
<keyword evidence="2" id="KW-1015">Disulfide bond</keyword>
<dbReference type="CDD" id="cd02248">
    <property type="entry name" value="Peptidase_C1A"/>
    <property type="match status" value="1"/>
</dbReference>
<dbReference type="PANTHER" id="PTHR12411">
    <property type="entry name" value="CYSTEINE PROTEASE FAMILY C1-RELATED"/>
    <property type="match status" value="1"/>
</dbReference>
<dbReference type="PROSITE" id="PS00139">
    <property type="entry name" value="THIOL_PROTEASE_CYS"/>
    <property type="match status" value="1"/>
</dbReference>
<dbReference type="SMART" id="SM00848">
    <property type="entry name" value="Inhibitor_I29"/>
    <property type="match status" value="1"/>
</dbReference>
<sequence length="314" mass="34683">MLEKHESWMARYEKTYENDAEKAKRLNIFEENVKFIESFNNNNGTNKSYKLGINEFADLTSEEFLRYYTTNHGLNDYKFSSTKTTISSFKYENMSDVPSEIDWRKSGVVTSIKDQGECGCCWAFSAVAALEGANKLATGKLISLSEQQLLDCTTENDGCSGGLITTAYDFIVKNGGTAAESDYPYEEHQDSCKSAQGTSDSAVKMSRYETLPASSEPTLLTAVSRQPVSVGIAVNEDFHLYQSGVYDGNCGDQLNHAVTIVGYGTNENGTKYWLVKNSWGTSWGENGYMKIARDIIGIEDGLCGIATMASYPIV</sequence>
<dbReference type="InterPro" id="IPR000668">
    <property type="entry name" value="Peptidase_C1A_C"/>
</dbReference>
<evidence type="ECO:0000313" key="5">
    <source>
        <dbReference type="EMBL" id="MCD7463153.1"/>
    </source>
</evidence>
<feature type="domain" description="Peptidase C1A papain C-terminal" evidence="3">
    <location>
        <begin position="97"/>
        <end position="313"/>
    </location>
</feature>
<proteinExistence type="inferred from homology"/>
<keyword evidence="6" id="KW-1185">Reference proteome</keyword>
<dbReference type="InterPro" id="IPR025661">
    <property type="entry name" value="Pept_asp_AS"/>
</dbReference>
<evidence type="ECO:0000313" key="6">
    <source>
        <dbReference type="Proteomes" id="UP000823775"/>
    </source>
</evidence>
<evidence type="ECO:0000256" key="2">
    <source>
        <dbReference type="ARBA" id="ARBA00023157"/>
    </source>
</evidence>
<gene>
    <name evidence="5" type="ORF">HAX54_050045</name>
</gene>
<dbReference type="InterPro" id="IPR013128">
    <property type="entry name" value="Peptidase_C1A"/>
</dbReference>
<reference evidence="5 6" key="1">
    <citation type="journal article" date="2021" name="BMC Genomics">
        <title>Datura genome reveals duplications of psychoactive alkaloid biosynthetic genes and high mutation rate following tissue culture.</title>
        <authorList>
            <person name="Rajewski A."/>
            <person name="Carter-House D."/>
            <person name="Stajich J."/>
            <person name="Litt A."/>
        </authorList>
    </citation>
    <scope>NUCLEOTIDE SEQUENCE [LARGE SCALE GENOMIC DNA]</scope>
    <source>
        <strain evidence="5">AR-01</strain>
    </source>
</reference>
<dbReference type="PROSITE" id="PS00640">
    <property type="entry name" value="THIOL_PROTEASE_ASN"/>
    <property type="match status" value="1"/>
</dbReference>
<dbReference type="SMART" id="SM00645">
    <property type="entry name" value="Pept_C1"/>
    <property type="match status" value="1"/>
</dbReference>
<dbReference type="PROSITE" id="PS00639">
    <property type="entry name" value="THIOL_PROTEASE_HIS"/>
    <property type="match status" value="1"/>
</dbReference>